<accession>A0A835SLR0</accession>
<evidence type="ECO:0000259" key="8">
    <source>
        <dbReference type="Pfam" id="PF14204"/>
    </source>
</evidence>
<dbReference type="GO" id="GO:0006412">
    <property type="term" value="P:translation"/>
    <property type="evidence" value="ECO:0007669"/>
    <property type="project" value="InterPro"/>
</dbReference>
<evidence type="ECO:0000313" key="10">
    <source>
        <dbReference type="Proteomes" id="UP000650467"/>
    </source>
</evidence>
<dbReference type="InterPro" id="IPR025607">
    <property type="entry name" value="Ribosomal_uL18_C_euk"/>
</dbReference>
<dbReference type="GO" id="GO:0003735">
    <property type="term" value="F:structural constituent of ribosome"/>
    <property type="evidence" value="ECO:0007669"/>
    <property type="project" value="InterPro"/>
</dbReference>
<dbReference type="InterPro" id="IPR057268">
    <property type="entry name" value="Ribosomal_L18"/>
</dbReference>
<dbReference type="GO" id="GO:0009965">
    <property type="term" value="P:leaf morphogenesis"/>
    <property type="evidence" value="ECO:0007669"/>
    <property type="project" value="UniProtKB-ARBA"/>
</dbReference>
<dbReference type="GO" id="GO:0022625">
    <property type="term" value="C:cytosolic large ribosomal subunit"/>
    <property type="evidence" value="ECO:0007669"/>
    <property type="project" value="TreeGrafter"/>
</dbReference>
<dbReference type="Proteomes" id="UP000650467">
    <property type="component" value="Unassembled WGS sequence"/>
</dbReference>
<dbReference type="SUPFAM" id="SSF53137">
    <property type="entry name" value="Translational machinery components"/>
    <property type="match status" value="1"/>
</dbReference>
<dbReference type="AlphaFoldDB" id="A0A835SLR0"/>
<evidence type="ECO:0000256" key="2">
    <source>
        <dbReference type="ARBA" id="ARBA00007116"/>
    </source>
</evidence>
<keyword evidence="10" id="KW-1185">Reference proteome</keyword>
<keyword evidence="4" id="KW-0963">Cytoplasm</keyword>
<keyword evidence="5" id="KW-0689">Ribosomal protein</keyword>
<evidence type="ECO:0000256" key="3">
    <source>
        <dbReference type="ARBA" id="ARBA00011113"/>
    </source>
</evidence>
<dbReference type="HAMAP" id="MF_01337_A">
    <property type="entry name" value="Ribosomal_uL18_A"/>
    <property type="match status" value="1"/>
</dbReference>
<sequence>MGYVKVVKTSAYFSRFQVKYRRRRQGKTDYRARLRLVKQDKNKYNTPKYRLVVRFTNRDITCQIVRSTIKGDIVEAAAYAHELPDYGLECGLTNYSACYCVGLLVARRILAKFGLDKHYPGQTEPDGEDYNVEPVEEGPRPFFCLLDTGLKRTSTGSKVFGCLKGALDGGLDIPHNEKRLVGYDRSGKKMDAEVLKKYIFGGHVAEYMEEMEEEEPEKYMKHFSKFVEADLGGGELEDKYAEVHAAIRENPVKEKKARSKPAAAKKWHTPKLTLEQRRENLKQKLAALQDDDE</sequence>
<dbReference type="FunFam" id="3.30.420.100:FF:000002">
    <property type="entry name" value="60S ribosomal protein L5"/>
    <property type="match status" value="1"/>
</dbReference>
<dbReference type="Pfam" id="PF17144">
    <property type="entry name" value="Ribosomal_L5e"/>
    <property type="match status" value="1"/>
</dbReference>
<feature type="region of interest" description="Disordered" evidence="7">
    <location>
        <begin position="248"/>
        <end position="276"/>
    </location>
</feature>
<evidence type="ECO:0000256" key="4">
    <source>
        <dbReference type="ARBA" id="ARBA00022490"/>
    </source>
</evidence>
<protein>
    <recommendedName>
        <fullName evidence="8">Large ribosomal subunit protein uL18 C-terminal eukaryotes domain-containing protein</fullName>
    </recommendedName>
</protein>
<dbReference type="OrthoDB" id="1618453at2759"/>
<dbReference type="InterPro" id="IPR005485">
    <property type="entry name" value="Rbsml_uL18_euk_arch"/>
</dbReference>
<comment type="caution">
    <text evidence="9">The sequence shown here is derived from an EMBL/GenBank/DDBJ whole genome shotgun (WGS) entry which is preliminary data.</text>
</comment>
<dbReference type="GO" id="GO:0000027">
    <property type="term" value="P:ribosomal large subunit assembly"/>
    <property type="evidence" value="ECO:0007669"/>
    <property type="project" value="TreeGrafter"/>
</dbReference>
<evidence type="ECO:0000256" key="5">
    <source>
        <dbReference type="ARBA" id="ARBA00022980"/>
    </source>
</evidence>
<evidence type="ECO:0000256" key="1">
    <source>
        <dbReference type="ARBA" id="ARBA00004496"/>
    </source>
</evidence>
<dbReference type="PANTHER" id="PTHR23410:SF12">
    <property type="entry name" value="LARGE RIBOSOMAL SUBUNIT PROTEIN UL18"/>
    <property type="match status" value="1"/>
</dbReference>
<keyword evidence="6" id="KW-0687">Ribonucleoprotein</keyword>
<dbReference type="PANTHER" id="PTHR23410">
    <property type="entry name" value="RIBOSOMAL PROTEIN L5-RELATED"/>
    <property type="match status" value="1"/>
</dbReference>
<comment type="subcellular location">
    <subcellularLocation>
        <location evidence="1">Cytoplasm</location>
    </subcellularLocation>
</comment>
<dbReference type="Gene3D" id="3.30.420.100">
    <property type="match status" value="1"/>
</dbReference>
<dbReference type="PRINTS" id="PR00058">
    <property type="entry name" value="RIBOSOMALL5"/>
</dbReference>
<dbReference type="EMBL" id="JAEHOC010000095">
    <property type="protein sequence ID" value="KAG2422735.1"/>
    <property type="molecule type" value="Genomic_DNA"/>
</dbReference>
<evidence type="ECO:0000256" key="6">
    <source>
        <dbReference type="ARBA" id="ARBA00023274"/>
    </source>
</evidence>
<dbReference type="Pfam" id="PF14204">
    <property type="entry name" value="Ribosomal_L18_c"/>
    <property type="match status" value="1"/>
</dbReference>
<evidence type="ECO:0000256" key="7">
    <source>
        <dbReference type="SAM" id="MobiDB-lite"/>
    </source>
</evidence>
<organism evidence="9 10">
    <name type="scientific">Chlamydomonas incerta</name>
    <dbReference type="NCBI Taxonomy" id="51695"/>
    <lineage>
        <taxon>Eukaryota</taxon>
        <taxon>Viridiplantae</taxon>
        <taxon>Chlorophyta</taxon>
        <taxon>core chlorophytes</taxon>
        <taxon>Chlorophyceae</taxon>
        <taxon>CS clade</taxon>
        <taxon>Chlamydomonadales</taxon>
        <taxon>Chlamydomonadaceae</taxon>
        <taxon>Chlamydomonas</taxon>
    </lineage>
</organism>
<reference evidence="9" key="1">
    <citation type="journal article" date="2020" name="bioRxiv">
        <title>Comparative genomics of Chlamydomonas.</title>
        <authorList>
            <person name="Craig R.J."/>
            <person name="Hasan A.R."/>
            <person name="Ness R.W."/>
            <person name="Keightley P.D."/>
        </authorList>
    </citation>
    <scope>NUCLEOTIDE SEQUENCE</scope>
    <source>
        <strain evidence="9">SAG 7.73</strain>
    </source>
</reference>
<comment type="subunit">
    <text evidence="3">Component of the large ribosomal subunit (LSU).</text>
</comment>
<dbReference type="GO" id="GO:0008097">
    <property type="term" value="F:5S rRNA binding"/>
    <property type="evidence" value="ECO:0007669"/>
    <property type="project" value="InterPro"/>
</dbReference>
<gene>
    <name evidence="9" type="ORF">HXX76_015821</name>
</gene>
<feature type="domain" description="Large ribosomal subunit protein uL18 C-terminal eukaryotes" evidence="8">
    <location>
        <begin position="236"/>
        <end position="289"/>
    </location>
</feature>
<name>A0A835SLR0_CHLIN</name>
<dbReference type="GO" id="GO:0009955">
    <property type="term" value="P:adaxial/abaxial pattern specification"/>
    <property type="evidence" value="ECO:0007669"/>
    <property type="project" value="UniProtKB-ARBA"/>
</dbReference>
<feature type="compositionally biased region" description="Basic residues" evidence="7">
    <location>
        <begin position="255"/>
        <end position="269"/>
    </location>
</feature>
<dbReference type="CDD" id="cd00432">
    <property type="entry name" value="Ribosomal_L18_L5e"/>
    <property type="match status" value="1"/>
</dbReference>
<comment type="similarity">
    <text evidence="2">Belongs to the universal ribosomal protein uL18 family.</text>
</comment>
<evidence type="ECO:0000313" key="9">
    <source>
        <dbReference type="EMBL" id="KAG2422735.1"/>
    </source>
</evidence>
<proteinExistence type="inferred from homology"/>